<keyword evidence="3" id="KW-1185">Reference proteome</keyword>
<organism evidence="2 3">
    <name type="scientific">Portunus trituberculatus</name>
    <name type="common">Swimming crab</name>
    <name type="synonym">Neptunus trituberculatus</name>
    <dbReference type="NCBI Taxonomy" id="210409"/>
    <lineage>
        <taxon>Eukaryota</taxon>
        <taxon>Metazoa</taxon>
        <taxon>Ecdysozoa</taxon>
        <taxon>Arthropoda</taxon>
        <taxon>Crustacea</taxon>
        <taxon>Multicrustacea</taxon>
        <taxon>Malacostraca</taxon>
        <taxon>Eumalacostraca</taxon>
        <taxon>Eucarida</taxon>
        <taxon>Decapoda</taxon>
        <taxon>Pleocyemata</taxon>
        <taxon>Brachyura</taxon>
        <taxon>Eubrachyura</taxon>
        <taxon>Portunoidea</taxon>
        <taxon>Portunidae</taxon>
        <taxon>Portuninae</taxon>
        <taxon>Portunus</taxon>
    </lineage>
</organism>
<dbReference type="AlphaFoldDB" id="A0A5B7IAY8"/>
<evidence type="ECO:0000313" key="3">
    <source>
        <dbReference type="Proteomes" id="UP000324222"/>
    </source>
</evidence>
<dbReference type="Proteomes" id="UP000324222">
    <property type="component" value="Unassembled WGS sequence"/>
</dbReference>
<sequence>MQPSTVPHVLTRLGLDTPRCLHYWARAEPLLLATSTAPPSLARHGARVYSTVCFVISCYTILIFCMNFCVDGGTKPLRLQDTVMGGAERCPAKHY</sequence>
<keyword evidence="1" id="KW-1133">Transmembrane helix</keyword>
<name>A0A5B7IAY8_PORTR</name>
<feature type="transmembrane region" description="Helical" evidence="1">
    <location>
        <begin position="48"/>
        <end position="70"/>
    </location>
</feature>
<gene>
    <name evidence="2" type="ORF">E2C01_072521</name>
</gene>
<evidence type="ECO:0000256" key="1">
    <source>
        <dbReference type="SAM" id="Phobius"/>
    </source>
</evidence>
<protein>
    <submittedName>
        <fullName evidence="2">Uncharacterized protein</fullName>
    </submittedName>
</protein>
<dbReference type="EMBL" id="VSRR010047463">
    <property type="protein sequence ID" value="MPC78048.1"/>
    <property type="molecule type" value="Genomic_DNA"/>
</dbReference>
<accession>A0A5B7IAY8</accession>
<proteinExistence type="predicted"/>
<comment type="caution">
    <text evidence="2">The sequence shown here is derived from an EMBL/GenBank/DDBJ whole genome shotgun (WGS) entry which is preliminary data.</text>
</comment>
<evidence type="ECO:0000313" key="2">
    <source>
        <dbReference type="EMBL" id="MPC78048.1"/>
    </source>
</evidence>
<keyword evidence="1" id="KW-0472">Membrane</keyword>
<keyword evidence="1" id="KW-0812">Transmembrane</keyword>
<reference evidence="2 3" key="1">
    <citation type="submission" date="2019-05" db="EMBL/GenBank/DDBJ databases">
        <title>Another draft genome of Portunus trituberculatus and its Hox gene families provides insights of decapod evolution.</title>
        <authorList>
            <person name="Jeong J.-H."/>
            <person name="Song I."/>
            <person name="Kim S."/>
            <person name="Choi T."/>
            <person name="Kim D."/>
            <person name="Ryu S."/>
            <person name="Kim W."/>
        </authorList>
    </citation>
    <scope>NUCLEOTIDE SEQUENCE [LARGE SCALE GENOMIC DNA]</scope>
    <source>
        <tissue evidence="2">Muscle</tissue>
    </source>
</reference>